<evidence type="ECO:0000259" key="10">
    <source>
        <dbReference type="Pfam" id="PF02225"/>
    </source>
</evidence>
<dbReference type="InterPro" id="IPR010259">
    <property type="entry name" value="S8pro/Inhibitor_I9"/>
</dbReference>
<dbReference type="InterPro" id="IPR041469">
    <property type="entry name" value="Subtilisin-like_FN3"/>
</dbReference>
<dbReference type="InterPro" id="IPR045051">
    <property type="entry name" value="SBT"/>
</dbReference>
<dbReference type="Proteomes" id="UP001153555">
    <property type="component" value="Unassembled WGS sequence"/>
</dbReference>
<evidence type="ECO:0000259" key="11">
    <source>
        <dbReference type="Pfam" id="PF05922"/>
    </source>
</evidence>
<evidence type="ECO:0000256" key="2">
    <source>
        <dbReference type="ARBA" id="ARBA00022670"/>
    </source>
</evidence>
<dbReference type="OrthoDB" id="206201at2759"/>
<dbReference type="GO" id="GO:0004252">
    <property type="term" value="F:serine-type endopeptidase activity"/>
    <property type="evidence" value="ECO:0007669"/>
    <property type="project" value="UniProtKB-UniRule"/>
</dbReference>
<dbReference type="Gene3D" id="2.60.40.2310">
    <property type="match status" value="1"/>
</dbReference>
<dbReference type="InterPro" id="IPR036852">
    <property type="entry name" value="Peptidase_S8/S53_dom_sf"/>
</dbReference>
<dbReference type="Gene3D" id="3.50.30.30">
    <property type="match status" value="1"/>
</dbReference>
<keyword evidence="2 7" id="KW-0645">Protease</keyword>
<dbReference type="InterPro" id="IPR037045">
    <property type="entry name" value="S8pro/Inhibitor_I9_sf"/>
</dbReference>
<evidence type="ECO:0000259" key="9">
    <source>
        <dbReference type="Pfam" id="PF00082"/>
    </source>
</evidence>
<evidence type="ECO:0000313" key="14">
    <source>
        <dbReference type="Proteomes" id="UP001153555"/>
    </source>
</evidence>
<evidence type="ECO:0000256" key="1">
    <source>
        <dbReference type="ARBA" id="ARBA00011073"/>
    </source>
</evidence>
<proteinExistence type="inferred from homology"/>
<evidence type="ECO:0000256" key="7">
    <source>
        <dbReference type="PROSITE-ProRule" id="PRU01240"/>
    </source>
</evidence>
<dbReference type="InterPro" id="IPR034197">
    <property type="entry name" value="Peptidases_S8_3"/>
</dbReference>
<dbReference type="InterPro" id="IPR003137">
    <property type="entry name" value="PA_domain"/>
</dbReference>
<dbReference type="SUPFAM" id="SSF52743">
    <property type="entry name" value="Subtilisin-like"/>
    <property type="match status" value="1"/>
</dbReference>
<feature type="domain" description="PA" evidence="10">
    <location>
        <begin position="360"/>
        <end position="443"/>
    </location>
</feature>
<evidence type="ECO:0000259" key="12">
    <source>
        <dbReference type="Pfam" id="PF17766"/>
    </source>
</evidence>
<sequence>MTLPFNLFHTLISITLVSLLLATSALNQTNYIVYVKKMNPSTAGGAQTNAIILSYHKTFLPLGAKDCLIYSYNHAISGFSARLSAKQVEIIKGKEGFISMLPDRALYRPLTTRSPGFLGLNQKSGAWPRTGFGKGVVVGVIDYGITQGHPSFGDADMPPPPAKWKGQCDLPDKFGCNNKLIGARAFHGGNASATPVDNIGHGTHTASIAVGAFVPGVSFEGNAAGTASGVAPHAHLAAYKVCFDPDCNDSDILAAFDAAIEDGVDVLSMSLGASSEPFYADITMSGAFAAARKGILTILSAGNDGPSASTVYNDATWVLTVGASTIDRRIRATTKLGNGFAFDGESSRQPINFSSQKFRPLVYYNNSGKQYCYNGSLAGFDVRKKIVLCDANELIFPGEQAREVKDAGGAAMILPNHEAAGFSHNSYLLDLPSTIVSFRAGLEIKAYIKSTSSPTATIFFEGTELENPISPTVSFFSSRGPSSQTPGVLKPDIIGPGENILGANPLSQYNLGRTFTINSGTSMACPHLSGVAALLKSAHPDWSVAALKSAIMTTADLVNANDLPILDEKLTPANVYAVGAGHVNPNKALDPGLVYDIAMDEYIPFLCGLGYTESQVEMITQELVSCFSKIPQGQLNYPTFSVKLGPPQTFSRIVTNVGEHVSCYSVRIFEPLGVNIVVRPSKMCFTRLRQKATYYVTFHRSKNMTGSGNNAYVAQGYLLWESEKHTVRSVIAVNITRQVF</sequence>
<dbReference type="PRINTS" id="PR00723">
    <property type="entry name" value="SUBTILISIN"/>
</dbReference>
<gene>
    <name evidence="13" type="ORF">SHERM_11944</name>
</gene>
<dbReference type="Pfam" id="PF05922">
    <property type="entry name" value="Inhibitor_I9"/>
    <property type="match status" value="1"/>
</dbReference>
<evidence type="ECO:0000256" key="3">
    <source>
        <dbReference type="ARBA" id="ARBA00022729"/>
    </source>
</evidence>
<comment type="caution">
    <text evidence="13">The sequence shown here is derived from an EMBL/GenBank/DDBJ whole genome shotgun (WGS) entry which is preliminary data.</text>
</comment>
<keyword evidence="3 8" id="KW-0732">Signal</keyword>
<dbReference type="AlphaFoldDB" id="A0A9N7ML06"/>
<evidence type="ECO:0000256" key="4">
    <source>
        <dbReference type="ARBA" id="ARBA00022801"/>
    </source>
</evidence>
<feature type="signal peptide" evidence="8">
    <location>
        <begin position="1"/>
        <end position="25"/>
    </location>
</feature>
<dbReference type="GO" id="GO:0006508">
    <property type="term" value="P:proteolysis"/>
    <property type="evidence" value="ECO:0007669"/>
    <property type="project" value="UniProtKB-KW"/>
</dbReference>
<feature type="active site" description="Charge relay system" evidence="6 7">
    <location>
        <position position="201"/>
    </location>
</feature>
<keyword evidence="14" id="KW-1185">Reference proteome</keyword>
<keyword evidence="5 7" id="KW-0720">Serine protease</keyword>
<dbReference type="Pfam" id="PF00082">
    <property type="entry name" value="Peptidase_S8"/>
    <property type="match status" value="1"/>
</dbReference>
<keyword evidence="4 7" id="KW-0378">Hydrolase</keyword>
<reference evidence="13" key="1">
    <citation type="submission" date="2019-12" db="EMBL/GenBank/DDBJ databases">
        <authorList>
            <person name="Scholes J."/>
        </authorList>
    </citation>
    <scope>NUCLEOTIDE SEQUENCE</scope>
</reference>
<feature type="active site" description="Charge relay system" evidence="6 7">
    <location>
        <position position="142"/>
    </location>
</feature>
<dbReference type="PANTHER" id="PTHR10795">
    <property type="entry name" value="PROPROTEIN CONVERTASE SUBTILISIN/KEXIN"/>
    <property type="match status" value="1"/>
</dbReference>
<dbReference type="EMBL" id="CACSLK010004802">
    <property type="protein sequence ID" value="CAA0810114.1"/>
    <property type="molecule type" value="Genomic_DNA"/>
</dbReference>
<evidence type="ECO:0000256" key="5">
    <source>
        <dbReference type="ARBA" id="ARBA00022825"/>
    </source>
</evidence>
<dbReference type="Pfam" id="PF17766">
    <property type="entry name" value="fn3_6"/>
    <property type="match status" value="1"/>
</dbReference>
<feature type="active site" description="Charge relay system" evidence="6 7">
    <location>
        <position position="522"/>
    </location>
</feature>
<feature type="domain" description="Subtilisin-like protease fibronectin type-III" evidence="12">
    <location>
        <begin position="634"/>
        <end position="733"/>
    </location>
</feature>
<feature type="domain" description="Inhibitor I9" evidence="11">
    <location>
        <begin position="31"/>
        <end position="106"/>
    </location>
</feature>
<dbReference type="PROSITE" id="PS51892">
    <property type="entry name" value="SUBTILASE"/>
    <property type="match status" value="1"/>
</dbReference>
<comment type="similarity">
    <text evidence="1 7">Belongs to the peptidase S8 family.</text>
</comment>
<evidence type="ECO:0000256" key="8">
    <source>
        <dbReference type="SAM" id="SignalP"/>
    </source>
</evidence>
<dbReference type="Pfam" id="PF02225">
    <property type="entry name" value="PA"/>
    <property type="match status" value="1"/>
</dbReference>
<dbReference type="Gene3D" id="3.30.70.80">
    <property type="entry name" value="Peptidase S8 propeptide/proteinase inhibitor I9"/>
    <property type="match status" value="1"/>
</dbReference>
<evidence type="ECO:0000256" key="6">
    <source>
        <dbReference type="PIRSR" id="PIRSR615500-1"/>
    </source>
</evidence>
<dbReference type="CDD" id="cd04852">
    <property type="entry name" value="Peptidases_S8_3"/>
    <property type="match status" value="1"/>
</dbReference>
<evidence type="ECO:0000313" key="13">
    <source>
        <dbReference type="EMBL" id="CAA0810114.1"/>
    </source>
</evidence>
<feature type="domain" description="Peptidase S8/S53" evidence="9">
    <location>
        <begin position="133"/>
        <end position="559"/>
    </location>
</feature>
<dbReference type="Gene3D" id="3.40.50.200">
    <property type="entry name" value="Peptidase S8/S53 domain"/>
    <property type="match status" value="1"/>
</dbReference>
<name>A0A9N7ML06_STRHE</name>
<feature type="chain" id="PRO_5040298930" evidence="8">
    <location>
        <begin position="26"/>
        <end position="740"/>
    </location>
</feature>
<accession>A0A9N7ML06</accession>
<protein>
    <submittedName>
        <fullName evidence="13">Subtilisin-like protease SBT1.2</fullName>
    </submittedName>
</protein>
<dbReference type="InterPro" id="IPR015500">
    <property type="entry name" value="Peptidase_S8_subtilisin-rel"/>
</dbReference>
<organism evidence="13 14">
    <name type="scientific">Striga hermonthica</name>
    <name type="common">Purple witchweed</name>
    <name type="synonym">Buchnera hermonthica</name>
    <dbReference type="NCBI Taxonomy" id="68872"/>
    <lineage>
        <taxon>Eukaryota</taxon>
        <taxon>Viridiplantae</taxon>
        <taxon>Streptophyta</taxon>
        <taxon>Embryophyta</taxon>
        <taxon>Tracheophyta</taxon>
        <taxon>Spermatophyta</taxon>
        <taxon>Magnoliopsida</taxon>
        <taxon>eudicotyledons</taxon>
        <taxon>Gunneridae</taxon>
        <taxon>Pentapetalae</taxon>
        <taxon>asterids</taxon>
        <taxon>lamiids</taxon>
        <taxon>Lamiales</taxon>
        <taxon>Orobanchaceae</taxon>
        <taxon>Buchnereae</taxon>
        <taxon>Striga</taxon>
    </lineage>
</organism>
<dbReference type="InterPro" id="IPR000209">
    <property type="entry name" value="Peptidase_S8/S53_dom"/>
</dbReference>
<dbReference type="CDD" id="cd02120">
    <property type="entry name" value="PA_subtilisin_like"/>
    <property type="match status" value="1"/>
</dbReference>